<accession>A0A4Z1SV22</accession>
<keyword evidence="10" id="KW-0479">Metal-binding</keyword>
<feature type="transmembrane region" description="Helical" evidence="19">
    <location>
        <begin position="169"/>
        <end position="185"/>
    </location>
</feature>
<dbReference type="PANTHER" id="PTHR10571">
    <property type="entry name" value="UDP-N-ACETYLGLUCOSAMINE--DOLICHYL-PHOSPHATE N-ACETYLGLUCOSAMINEPHOSPHOTRANSFERASE"/>
    <property type="match status" value="1"/>
</dbReference>
<evidence type="ECO:0000256" key="15">
    <source>
        <dbReference type="ARBA" id="ARBA00029567"/>
    </source>
</evidence>
<reference evidence="20 21" key="1">
    <citation type="submission" date="2019-05" db="EMBL/GenBank/DDBJ databases">
        <title>The compact genome of Giardia muris reveals important steps in the evolution of intestinal protozoan parasites.</title>
        <authorList>
            <person name="Xu F."/>
            <person name="Jimenez-Gonzalez A."/>
            <person name="Einarsson E."/>
            <person name="Astvaldsson A."/>
            <person name="Peirasmaki D."/>
            <person name="Eckmann L."/>
            <person name="Andersson J.O."/>
            <person name="Svard S.G."/>
            <person name="Jerlstrom-Hultqvist J."/>
        </authorList>
    </citation>
    <scope>NUCLEOTIDE SEQUENCE [LARGE SCALE GENOMIC DNA]</scope>
    <source>
        <strain evidence="20 21">Roberts-Thomson</strain>
    </source>
</reference>
<evidence type="ECO:0000256" key="16">
    <source>
        <dbReference type="ARBA" id="ARBA00033238"/>
    </source>
</evidence>
<dbReference type="OrthoDB" id="10262326at2759"/>
<keyword evidence="9 19" id="KW-0812">Transmembrane</keyword>
<feature type="transmembrane region" description="Helical" evidence="19">
    <location>
        <begin position="6"/>
        <end position="27"/>
    </location>
</feature>
<evidence type="ECO:0000256" key="5">
    <source>
        <dbReference type="ARBA" id="ARBA00013225"/>
    </source>
</evidence>
<evidence type="ECO:0000256" key="3">
    <source>
        <dbReference type="ARBA" id="ARBA00004922"/>
    </source>
</evidence>
<dbReference type="GO" id="GO:0006488">
    <property type="term" value="P:dolichol-linked oligosaccharide biosynthetic process"/>
    <property type="evidence" value="ECO:0007669"/>
    <property type="project" value="InterPro"/>
</dbReference>
<evidence type="ECO:0000256" key="8">
    <source>
        <dbReference type="ARBA" id="ARBA00022679"/>
    </source>
</evidence>
<evidence type="ECO:0000256" key="2">
    <source>
        <dbReference type="ARBA" id="ARBA00004477"/>
    </source>
</evidence>
<keyword evidence="8 20" id="KW-0808">Transferase</keyword>
<keyword evidence="14 19" id="KW-0472">Membrane</keyword>
<evidence type="ECO:0000313" key="21">
    <source>
        <dbReference type="Proteomes" id="UP000315496"/>
    </source>
</evidence>
<comment type="cofactor">
    <cofactor evidence="1">
        <name>Mg(2+)</name>
        <dbReference type="ChEBI" id="CHEBI:18420"/>
    </cofactor>
</comment>
<organism evidence="20 21">
    <name type="scientific">Giardia muris</name>
    <dbReference type="NCBI Taxonomy" id="5742"/>
    <lineage>
        <taxon>Eukaryota</taxon>
        <taxon>Metamonada</taxon>
        <taxon>Diplomonadida</taxon>
        <taxon>Hexamitidae</taxon>
        <taxon>Giardiinae</taxon>
        <taxon>Giardia</taxon>
    </lineage>
</organism>
<gene>
    <name evidence="20" type="ORF">GMRT_16308</name>
</gene>
<keyword evidence="13 19" id="KW-1133">Transmembrane helix</keyword>
<name>A0A4Z1SV22_GIAMU</name>
<evidence type="ECO:0000256" key="4">
    <source>
        <dbReference type="ARBA" id="ARBA00009317"/>
    </source>
</evidence>
<evidence type="ECO:0000256" key="9">
    <source>
        <dbReference type="ARBA" id="ARBA00022692"/>
    </source>
</evidence>
<dbReference type="UniPathway" id="UPA00378"/>
<dbReference type="Proteomes" id="UP000315496">
    <property type="component" value="Chromosome 1"/>
</dbReference>
<comment type="caution">
    <text evidence="20">The sequence shown here is derived from an EMBL/GenBank/DDBJ whole genome shotgun (WGS) entry which is preliminary data.</text>
</comment>
<evidence type="ECO:0000256" key="14">
    <source>
        <dbReference type="ARBA" id="ARBA00023136"/>
    </source>
</evidence>
<keyword evidence="12" id="KW-0460">Magnesium</keyword>
<dbReference type="GO" id="GO:0016757">
    <property type="term" value="F:glycosyltransferase activity"/>
    <property type="evidence" value="ECO:0007669"/>
    <property type="project" value="UniProtKB-KW"/>
</dbReference>
<keyword evidence="11" id="KW-0256">Endoplasmic reticulum</keyword>
<feature type="transmembrane region" description="Helical" evidence="19">
    <location>
        <begin position="235"/>
        <end position="261"/>
    </location>
</feature>
<dbReference type="PANTHER" id="PTHR10571:SF0">
    <property type="entry name" value="UDP-N-ACETYLGLUCOSAMINE--DOLICHYL-PHOSPHATE N-ACETYLGLUCOSAMINEPHOSPHOTRANSFERASE"/>
    <property type="match status" value="1"/>
</dbReference>
<evidence type="ECO:0000256" key="12">
    <source>
        <dbReference type="ARBA" id="ARBA00022842"/>
    </source>
</evidence>
<dbReference type="CDD" id="cd06855">
    <property type="entry name" value="GT_GPT_euk"/>
    <property type="match status" value="1"/>
</dbReference>
<evidence type="ECO:0000313" key="20">
    <source>
        <dbReference type="EMBL" id="TNJ29654.1"/>
    </source>
</evidence>
<comment type="pathway">
    <text evidence="3">Protein modification; protein glycosylation.</text>
</comment>
<feature type="transmembrane region" description="Helical" evidence="19">
    <location>
        <begin position="82"/>
        <end position="100"/>
    </location>
</feature>
<dbReference type="InterPro" id="IPR000715">
    <property type="entry name" value="Glycosyl_transferase_4"/>
</dbReference>
<evidence type="ECO:0000256" key="1">
    <source>
        <dbReference type="ARBA" id="ARBA00001946"/>
    </source>
</evidence>
<evidence type="ECO:0000256" key="18">
    <source>
        <dbReference type="ARBA" id="ARBA00045078"/>
    </source>
</evidence>
<feature type="transmembrane region" description="Helical" evidence="19">
    <location>
        <begin position="321"/>
        <end position="343"/>
    </location>
</feature>
<feature type="transmembrane region" description="Helical" evidence="19">
    <location>
        <begin position="206"/>
        <end position="223"/>
    </location>
</feature>
<dbReference type="GO" id="GO:0003975">
    <property type="term" value="F:UDP-N-acetylglucosamine-dolichyl-phosphate N-acetylglucosaminephosphotransferase activity"/>
    <property type="evidence" value="ECO:0007669"/>
    <property type="project" value="UniProtKB-EC"/>
</dbReference>
<dbReference type="EMBL" id="VDLU01000001">
    <property type="protein sequence ID" value="TNJ29654.1"/>
    <property type="molecule type" value="Genomic_DNA"/>
</dbReference>
<dbReference type="GO" id="GO:0005789">
    <property type="term" value="C:endoplasmic reticulum membrane"/>
    <property type="evidence" value="ECO:0007669"/>
    <property type="project" value="UniProtKB-SubCell"/>
</dbReference>
<comment type="subcellular location">
    <subcellularLocation>
        <location evidence="2">Endoplasmic reticulum membrane</location>
        <topology evidence="2">Multi-pass membrane protein</topology>
    </subcellularLocation>
</comment>
<proteinExistence type="inferred from homology"/>
<dbReference type="GO" id="GO:0046872">
    <property type="term" value="F:metal ion binding"/>
    <property type="evidence" value="ECO:0007669"/>
    <property type="project" value="UniProtKB-KW"/>
</dbReference>
<evidence type="ECO:0000256" key="10">
    <source>
        <dbReference type="ARBA" id="ARBA00022723"/>
    </source>
</evidence>
<comment type="function">
    <text evidence="17">UDP-N-acetylglucosamine--dolichyl-phosphate N-acetylglucosaminephosphotransferase that operates in the biosynthetic pathway of dolichol-linked oligosaccharides, the glycan precursors employed in protein asparagine (N)-glycosylation. The assembly of dolichol-linked oligosaccharides begins on the cytosolic side of the endoplasmic reticulum membrane and finishes in its lumen. The sequential addition of sugars to dolichol pyrophosphate produces dolichol-linked oligosaccharides containing fourteen sugars, including two GlcNAcs, nine mannoses and three glucoses. Once assembled, the oligosaccharide is transferred from the lipid to nascent proteins by oligosaccharyltransferases. Catalyzes the initial step of dolichol-linked oligosaccharide biosynthesis, transfering GlcNAc-1-P from cytosolic UDP-GlcNAc onto the carrier lipid dolichyl phosphate (P-dolichol), yielding GlcNAc-P-P-dolichol embedded in the cytoplasmic leaflet of the endoplasmic reticulum membrane.</text>
</comment>
<protein>
    <recommendedName>
        <fullName evidence="6">UDP-N-acetylglucosamine--dolichyl-phosphate N-acetylglucosaminephosphotransferase</fullName>
        <ecNumber evidence="5">2.7.8.15</ecNumber>
    </recommendedName>
    <alternativeName>
        <fullName evidence="15">GlcNAc-1-P transferase</fullName>
    </alternativeName>
    <alternativeName>
        <fullName evidence="16">N-acetylglucosamine-1-phosphate transferase</fullName>
    </alternativeName>
</protein>
<keyword evidence="7" id="KW-0328">Glycosyltransferase</keyword>
<evidence type="ECO:0000256" key="11">
    <source>
        <dbReference type="ARBA" id="ARBA00022824"/>
    </source>
</evidence>
<dbReference type="InterPro" id="IPR033895">
    <property type="entry name" value="GPT"/>
</dbReference>
<dbReference type="VEuPathDB" id="GiardiaDB:GMRT_16308"/>
<evidence type="ECO:0000256" key="7">
    <source>
        <dbReference type="ARBA" id="ARBA00022676"/>
    </source>
</evidence>
<evidence type="ECO:0000256" key="6">
    <source>
        <dbReference type="ARBA" id="ARBA00017659"/>
    </source>
</evidence>
<evidence type="ECO:0000256" key="19">
    <source>
        <dbReference type="SAM" id="Phobius"/>
    </source>
</evidence>
<evidence type="ECO:0000256" key="17">
    <source>
        <dbReference type="ARBA" id="ARBA00044717"/>
    </source>
</evidence>
<evidence type="ECO:0000256" key="13">
    <source>
        <dbReference type="ARBA" id="ARBA00022989"/>
    </source>
</evidence>
<dbReference type="EC" id="2.7.8.15" evidence="5"/>
<comment type="similarity">
    <text evidence="4">Belongs to the glycosyltransferase 4 family.</text>
</comment>
<dbReference type="AlphaFoldDB" id="A0A4Z1SV22"/>
<comment type="catalytic activity">
    <reaction evidence="18">
        <text>a di-trans,poly-cis-dolichyl phosphate + UDP-N-acetyl-alpha-D-glucosamine = an N-acetyl-alpha-D-glucosaminyl-diphospho-di-trans,poly-cis-dolichol + UMP</text>
        <dbReference type="Rhea" id="RHEA:13289"/>
        <dbReference type="Rhea" id="RHEA-COMP:19498"/>
        <dbReference type="Rhea" id="RHEA-COMP:19507"/>
        <dbReference type="ChEBI" id="CHEBI:57683"/>
        <dbReference type="ChEBI" id="CHEBI:57705"/>
        <dbReference type="ChEBI" id="CHEBI:57865"/>
        <dbReference type="ChEBI" id="CHEBI:58427"/>
        <dbReference type="EC" id="2.7.8.15"/>
    </reaction>
    <physiologicalReaction direction="left-to-right" evidence="18">
        <dbReference type="Rhea" id="RHEA:13290"/>
    </physiologicalReaction>
</comment>
<dbReference type="Pfam" id="PF00953">
    <property type="entry name" value="Glycos_transf_4"/>
    <property type="match status" value="1"/>
</dbReference>
<sequence>MKWSISFSPITTIASLIPMLFLGYGVTKKTIKYLSPRLAKKGLSGRDLNKATSELIPEDGGLGPAALFFLVECIHVSVRQDFAHITSVLGIIASAMLGFIDDVVDLRWRHKLVFPCITLLPAVMGYAGDNLVIFGFTFSSLLTRLYCLFFTIFSQNAVNIYAGINGIEVGQVLVATGALLIALSIRGYKYRTVEDLFNEEPQLGDAILLLILFLTVSIALYSLNRFPSKVFVGDVYAYFGGATFALAAMLGGELLLAPFLFGMQILNFGLSLPQLLGWVPCPRHRLPRLNTQTGKLEGLPTNLNLINQYLRLRGPVSEKRLFYELVGIQICLSIIVLCLWAYLEHLLRRK</sequence>
<keyword evidence="21" id="KW-1185">Reference proteome</keyword>